<feature type="domain" description="Xylose isomerase-like TIM barrel" evidence="1">
    <location>
        <begin position="26"/>
        <end position="273"/>
    </location>
</feature>
<accession>A0A9D1SHJ3</accession>
<dbReference type="EMBL" id="DVNF01000023">
    <property type="protein sequence ID" value="HIU59873.1"/>
    <property type="molecule type" value="Genomic_DNA"/>
</dbReference>
<dbReference type="GO" id="GO:0003677">
    <property type="term" value="F:DNA binding"/>
    <property type="evidence" value="ECO:0007669"/>
    <property type="project" value="InterPro"/>
</dbReference>
<dbReference type="GO" id="GO:0008270">
    <property type="term" value="F:zinc ion binding"/>
    <property type="evidence" value="ECO:0007669"/>
    <property type="project" value="InterPro"/>
</dbReference>
<evidence type="ECO:0000313" key="3">
    <source>
        <dbReference type="Proteomes" id="UP000824094"/>
    </source>
</evidence>
<name>A0A9D1SHJ3_9FIRM</name>
<sequence>MIKFGVAGNSTSFYDEGHQTTMEAAKWCADRGIDVFEYSFGRGVTMNETTAKALGKVFHENGVELTVHAPYFINFSNPDPAMIEKSIGYVLSSCKKASDFGGDRVVVHPATQGKMTRSEAEAVMIENVKKLHDVLMEKGYSDMKICFETMGKTAQMGTVDEIIKIVSLFDQYYPCIDFGHINAREQGILNKAENYNTLIQKMLDFLPETKVFNMHVHFSKIQFGAKGEIKHLTFRDDIYGPDYRPLMEIFHKYGMSPYVVCESDGTQAEDSMEMKKYFYSLS</sequence>
<dbReference type="InterPro" id="IPR001719">
    <property type="entry name" value="AP_endonuc_2"/>
</dbReference>
<reference evidence="2" key="2">
    <citation type="journal article" date="2021" name="PeerJ">
        <title>Extensive microbial diversity within the chicken gut microbiome revealed by metagenomics and culture.</title>
        <authorList>
            <person name="Gilroy R."/>
            <person name="Ravi A."/>
            <person name="Getino M."/>
            <person name="Pursley I."/>
            <person name="Horton D.L."/>
            <person name="Alikhan N.F."/>
            <person name="Baker D."/>
            <person name="Gharbi K."/>
            <person name="Hall N."/>
            <person name="Watson M."/>
            <person name="Adriaenssens E.M."/>
            <person name="Foster-Nyarko E."/>
            <person name="Jarju S."/>
            <person name="Secka A."/>
            <person name="Antonio M."/>
            <person name="Oren A."/>
            <person name="Chaudhuri R.R."/>
            <person name="La Ragione R."/>
            <person name="Hildebrand F."/>
            <person name="Pallen M.J."/>
        </authorList>
    </citation>
    <scope>NUCLEOTIDE SEQUENCE</scope>
    <source>
        <strain evidence="2">18911</strain>
    </source>
</reference>
<evidence type="ECO:0000259" key="1">
    <source>
        <dbReference type="Pfam" id="PF01261"/>
    </source>
</evidence>
<comment type="caution">
    <text evidence="2">The sequence shown here is derived from an EMBL/GenBank/DDBJ whole genome shotgun (WGS) entry which is preliminary data.</text>
</comment>
<protein>
    <submittedName>
        <fullName evidence="2">TIM barrel protein</fullName>
    </submittedName>
</protein>
<dbReference type="SMART" id="SM00518">
    <property type="entry name" value="AP2Ec"/>
    <property type="match status" value="1"/>
</dbReference>
<evidence type="ECO:0000313" key="2">
    <source>
        <dbReference type="EMBL" id="HIU59873.1"/>
    </source>
</evidence>
<gene>
    <name evidence="2" type="ORF">IAB05_00615</name>
</gene>
<dbReference type="PANTHER" id="PTHR21445:SF0">
    <property type="entry name" value="APURINIC-APYRIMIDINIC ENDONUCLEASE"/>
    <property type="match status" value="1"/>
</dbReference>
<dbReference type="PANTHER" id="PTHR21445">
    <property type="entry name" value="ENDONUCLEASE IV ENDODEOXYRIBONUCLEASE IV"/>
    <property type="match status" value="1"/>
</dbReference>
<dbReference type="Proteomes" id="UP000824094">
    <property type="component" value="Unassembled WGS sequence"/>
</dbReference>
<dbReference type="GO" id="GO:0006284">
    <property type="term" value="P:base-excision repair"/>
    <property type="evidence" value="ECO:0007669"/>
    <property type="project" value="TreeGrafter"/>
</dbReference>
<reference evidence="2" key="1">
    <citation type="submission" date="2020-10" db="EMBL/GenBank/DDBJ databases">
        <authorList>
            <person name="Gilroy R."/>
        </authorList>
    </citation>
    <scope>NUCLEOTIDE SEQUENCE</scope>
    <source>
        <strain evidence="2">18911</strain>
    </source>
</reference>
<dbReference type="InterPro" id="IPR036237">
    <property type="entry name" value="Xyl_isomerase-like_sf"/>
</dbReference>
<dbReference type="SUPFAM" id="SSF51658">
    <property type="entry name" value="Xylose isomerase-like"/>
    <property type="match status" value="1"/>
</dbReference>
<proteinExistence type="predicted"/>
<dbReference type="Pfam" id="PF01261">
    <property type="entry name" value="AP_endonuc_2"/>
    <property type="match status" value="1"/>
</dbReference>
<dbReference type="GO" id="GO:0008081">
    <property type="term" value="F:phosphoric diester hydrolase activity"/>
    <property type="evidence" value="ECO:0007669"/>
    <property type="project" value="TreeGrafter"/>
</dbReference>
<organism evidence="2 3">
    <name type="scientific">Candidatus Stercoripulliclostridium merdigallinarum</name>
    <dbReference type="NCBI Taxonomy" id="2840951"/>
    <lineage>
        <taxon>Bacteria</taxon>
        <taxon>Bacillati</taxon>
        <taxon>Bacillota</taxon>
        <taxon>Clostridia</taxon>
        <taxon>Eubacteriales</taxon>
        <taxon>Candidatus Stercoripulliclostridium</taxon>
    </lineage>
</organism>
<dbReference type="AlphaFoldDB" id="A0A9D1SHJ3"/>
<dbReference type="GO" id="GO:0003906">
    <property type="term" value="F:DNA-(apurinic or apyrimidinic site) endonuclease activity"/>
    <property type="evidence" value="ECO:0007669"/>
    <property type="project" value="TreeGrafter"/>
</dbReference>
<dbReference type="Gene3D" id="3.20.20.150">
    <property type="entry name" value="Divalent-metal-dependent TIM barrel enzymes"/>
    <property type="match status" value="1"/>
</dbReference>
<dbReference type="InterPro" id="IPR013022">
    <property type="entry name" value="Xyl_isomerase-like_TIM-brl"/>
</dbReference>